<protein>
    <submittedName>
        <fullName evidence="1">Uncharacterized protein</fullName>
    </submittedName>
</protein>
<proteinExistence type="predicted"/>
<accession>A0A059T5G7</accession>
<dbReference type="EMBL" id="KJ094024">
    <property type="protein sequence ID" value="AHL18858.1"/>
    <property type="molecule type" value="Genomic_DNA"/>
</dbReference>
<reference evidence="1" key="1">
    <citation type="journal article" date="2014" name="Appl. Environ. Microbiol.">
        <title>Comparative genomic and morphological analysis of Listeria phages isolated from farm environments.</title>
        <authorList>
            <person name="Denes T."/>
            <person name="Vongkamjan K."/>
            <person name="Ackermann H.W."/>
            <person name="Moreno Switt A.I."/>
            <person name="Wiedmann M."/>
            <person name="den Bakker H.C."/>
        </authorList>
    </citation>
    <scope>NUCLEOTIDE SEQUENCE</scope>
</reference>
<name>A0A059T5G7_9CAUD</name>
<sequence length="109" mass="12205">MNKSAGVYVYLLCEYNDAKPTTSKDFEGIKQGSVLRLFLNLTPTNGAEGKAVYASLEVDGGEEKHVRGSKLSRFLATKDTSYVQISEERFNQLNAENELGFYPVKQNKF</sequence>
<gene>
    <name evidence="1" type="ORF">LP032_009</name>
</gene>
<organism evidence="1">
    <name type="scientific">Listeria phage LP-032</name>
    <dbReference type="NCBI Taxonomy" id="1173746"/>
    <lineage>
        <taxon>Viruses</taxon>
        <taxon>Duplodnaviria</taxon>
        <taxon>Heunggongvirae</taxon>
        <taxon>Uroviricota</taxon>
        <taxon>Caudoviricetes</taxon>
        <taxon>Homburgvirus</taxon>
        <taxon>Homburgvirus LP26</taxon>
    </lineage>
</organism>
<evidence type="ECO:0000313" key="1">
    <source>
        <dbReference type="EMBL" id="AHL18858.1"/>
    </source>
</evidence>